<keyword evidence="2" id="KW-1185">Reference proteome</keyword>
<reference evidence="1 2" key="1">
    <citation type="journal article" date="2018" name="Sci. Rep.">
        <title>Genomic signatures of local adaptation to the degree of environmental predictability in rotifers.</title>
        <authorList>
            <person name="Franch-Gras L."/>
            <person name="Hahn C."/>
            <person name="Garcia-Roger E.M."/>
            <person name="Carmona M.J."/>
            <person name="Serra M."/>
            <person name="Gomez A."/>
        </authorList>
    </citation>
    <scope>NUCLEOTIDE SEQUENCE [LARGE SCALE GENOMIC DNA]</scope>
    <source>
        <strain evidence="1">HYR1</strain>
    </source>
</reference>
<protein>
    <submittedName>
        <fullName evidence="1">Uncharacterized protein</fullName>
    </submittedName>
</protein>
<name>A0A3M7PQJ3_BRAPC</name>
<evidence type="ECO:0000313" key="1">
    <source>
        <dbReference type="EMBL" id="RNA01061.1"/>
    </source>
</evidence>
<accession>A0A3M7PQJ3</accession>
<proteinExistence type="predicted"/>
<sequence>MNKKFVLNSVFFESCSCCNVCLSFGRLISRRGYGFFWEIIFLCRHYFCLVYMRNCHTLNLSRLNEHQASVPSLKYDANYIIIAFLNKFKFKKGLLKKQKILDHLTFANKVN</sequence>
<comment type="caution">
    <text evidence="1">The sequence shown here is derived from an EMBL/GenBank/DDBJ whole genome shotgun (WGS) entry which is preliminary data.</text>
</comment>
<gene>
    <name evidence="1" type="ORF">BpHYR1_024270</name>
</gene>
<dbReference type="AlphaFoldDB" id="A0A3M7PQJ3"/>
<dbReference type="Proteomes" id="UP000276133">
    <property type="component" value="Unassembled WGS sequence"/>
</dbReference>
<evidence type="ECO:0000313" key="2">
    <source>
        <dbReference type="Proteomes" id="UP000276133"/>
    </source>
</evidence>
<dbReference type="EMBL" id="REGN01009487">
    <property type="protein sequence ID" value="RNA01061.1"/>
    <property type="molecule type" value="Genomic_DNA"/>
</dbReference>
<organism evidence="1 2">
    <name type="scientific">Brachionus plicatilis</name>
    <name type="common">Marine rotifer</name>
    <name type="synonym">Brachionus muelleri</name>
    <dbReference type="NCBI Taxonomy" id="10195"/>
    <lineage>
        <taxon>Eukaryota</taxon>
        <taxon>Metazoa</taxon>
        <taxon>Spiralia</taxon>
        <taxon>Gnathifera</taxon>
        <taxon>Rotifera</taxon>
        <taxon>Eurotatoria</taxon>
        <taxon>Monogononta</taxon>
        <taxon>Pseudotrocha</taxon>
        <taxon>Ploima</taxon>
        <taxon>Brachionidae</taxon>
        <taxon>Brachionus</taxon>
    </lineage>
</organism>